<name>A0ACA9QGB8_9GLOM</name>
<accession>A0ACA9QGB8</accession>
<organism evidence="1 2">
    <name type="scientific">Cetraspora pellucida</name>
    <dbReference type="NCBI Taxonomy" id="1433469"/>
    <lineage>
        <taxon>Eukaryota</taxon>
        <taxon>Fungi</taxon>
        <taxon>Fungi incertae sedis</taxon>
        <taxon>Mucoromycota</taxon>
        <taxon>Glomeromycotina</taxon>
        <taxon>Glomeromycetes</taxon>
        <taxon>Diversisporales</taxon>
        <taxon>Gigasporaceae</taxon>
        <taxon>Cetraspora</taxon>
    </lineage>
</organism>
<reference evidence="1" key="1">
    <citation type="submission" date="2021-06" db="EMBL/GenBank/DDBJ databases">
        <authorList>
            <person name="Kallberg Y."/>
            <person name="Tangrot J."/>
            <person name="Rosling A."/>
        </authorList>
    </citation>
    <scope>NUCLEOTIDE SEQUENCE</scope>
    <source>
        <strain evidence="1">28 12/20/2015</strain>
    </source>
</reference>
<evidence type="ECO:0000313" key="2">
    <source>
        <dbReference type="Proteomes" id="UP000789366"/>
    </source>
</evidence>
<protein>
    <submittedName>
        <fullName evidence="1">16761_t:CDS:1</fullName>
    </submittedName>
</protein>
<proteinExistence type="predicted"/>
<comment type="caution">
    <text evidence="1">The sequence shown here is derived from an EMBL/GenBank/DDBJ whole genome shotgun (WGS) entry which is preliminary data.</text>
</comment>
<dbReference type="EMBL" id="CAJVPW010040783">
    <property type="protein sequence ID" value="CAG8746889.1"/>
    <property type="molecule type" value="Genomic_DNA"/>
</dbReference>
<dbReference type="Proteomes" id="UP000789366">
    <property type="component" value="Unassembled WGS sequence"/>
</dbReference>
<evidence type="ECO:0000313" key="1">
    <source>
        <dbReference type="EMBL" id="CAG8746889.1"/>
    </source>
</evidence>
<keyword evidence="2" id="KW-1185">Reference proteome</keyword>
<sequence length="56" mass="6302">SPTRFRFKKGSWISIGVDKRKFSLNNLNNRNGRIKTGMVGGRPFTHPDSPQSGNEI</sequence>
<feature type="non-terminal residue" evidence="1">
    <location>
        <position position="1"/>
    </location>
</feature>
<gene>
    <name evidence="1" type="ORF">SPELUC_LOCUS14190</name>
</gene>